<proteinExistence type="predicted"/>
<keyword evidence="2" id="KW-1185">Reference proteome</keyword>
<evidence type="ECO:0000313" key="1">
    <source>
        <dbReference type="EMBL" id="RPA99907.1"/>
    </source>
</evidence>
<reference evidence="1 2" key="1">
    <citation type="journal article" date="2018" name="Nat. Ecol. Evol.">
        <title>Pezizomycetes genomes reveal the molecular basis of ectomycorrhizal truffle lifestyle.</title>
        <authorList>
            <person name="Murat C."/>
            <person name="Payen T."/>
            <person name="Noel B."/>
            <person name="Kuo A."/>
            <person name="Morin E."/>
            <person name="Chen J."/>
            <person name="Kohler A."/>
            <person name="Krizsan K."/>
            <person name="Balestrini R."/>
            <person name="Da Silva C."/>
            <person name="Montanini B."/>
            <person name="Hainaut M."/>
            <person name="Levati E."/>
            <person name="Barry K.W."/>
            <person name="Belfiori B."/>
            <person name="Cichocki N."/>
            <person name="Clum A."/>
            <person name="Dockter R.B."/>
            <person name="Fauchery L."/>
            <person name="Guy J."/>
            <person name="Iotti M."/>
            <person name="Le Tacon F."/>
            <person name="Lindquist E.A."/>
            <person name="Lipzen A."/>
            <person name="Malagnac F."/>
            <person name="Mello A."/>
            <person name="Molinier V."/>
            <person name="Miyauchi S."/>
            <person name="Poulain J."/>
            <person name="Riccioni C."/>
            <person name="Rubini A."/>
            <person name="Sitrit Y."/>
            <person name="Splivallo R."/>
            <person name="Traeger S."/>
            <person name="Wang M."/>
            <person name="Zifcakova L."/>
            <person name="Wipf D."/>
            <person name="Zambonelli A."/>
            <person name="Paolocci F."/>
            <person name="Nowrousian M."/>
            <person name="Ottonello S."/>
            <person name="Baldrian P."/>
            <person name="Spatafora J.W."/>
            <person name="Henrissat B."/>
            <person name="Nagy L.G."/>
            <person name="Aury J.M."/>
            <person name="Wincker P."/>
            <person name="Grigoriev I.V."/>
            <person name="Bonfante P."/>
            <person name="Martin F.M."/>
        </authorList>
    </citation>
    <scope>NUCLEOTIDE SEQUENCE [LARGE SCALE GENOMIC DNA]</scope>
    <source>
        <strain evidence="1 2">120613-1</strain>
    </source>
</reference>
<dbReference type="Proteomes" id="UP000276215">
    <property type="component" value="Unassembled WGS sequence"/>
</dbReference>
<protein>
    <submittedName>
        <fullName evidence="1">Uncharacterized protein</fullName>
    </submittedName>
</protein>
<sequence length="77" mass="8250">MKPCLIISTPTTTLVAAGATGNEDSESGNGNTPVDSKIWYMCVFCLLHAGTADSRMMGRRIEQKGVSIFFGTYSTGR</sequence>
<evidence type="ECO:0000313" key="2">
    <source>
        <dbReference type="Proteomes" id="UP000276215"/>
    </source>
</evidence>
<dbReference type="EMBL" id="ML120384">
    <property type="protein sequence ID" value="RPA99907.1"/>
    <property type="molecule type" value="Genomic_DNA"/>
</dbReference>
<dbReference type="AlphaFoldDB" id="A0A3N4JRL6"/>
<organism evidence="1 2">
    <name type="scientific">Choiromyces venosus 120613-1</name>
    <dbReference type="NCBI Taxonomy" id="1336337"/>
    <lineage>
        <taxon>Eukaryota</taxon>
        <taxon>Fungi</taxon>
        <taxon>Dikarya</taxon>
        <taxon>Ascomycota</taxon>
        <taxon>Pezizomycotina</taxon>
        <taxon>Pezizomycetes</taxon>
        <taxon>Pezizales</taxon>
        <taxon>Tuberaceae</taxon>
        <taxon>Choiromyces</taxon>
    </lineage>
</organism>
<accession>A0A3N4JRL6</accession>
<gene>
    <name evidence="1" type="ORF">L873DRAFT_1806080</name>
</gene>
<name>A0A3N4JRL6_9PEZI</name>